<accession>A0ABS2FFX7</accession>
<dbReference type="InterPro" id="IPR023214">
    <property type="entry name" value="HAD_sf"/>
</dbReference>
<dbReference type="Pfam" id="PF00702">
    <property type="entry name" value="Hydrolase"/>
    <property type="match status" value="1"/>
</dbReference>
<protein>
    <submittedName>
        <fullName evidence="1">Noncanonical pyrimidine nucleotidase, YjjG family</fullName>
    </submittedName>
</protein>
<sequence>MKYKVILFDADETLFDFKKAEKEAFKNTMIEFNIDYDENYHFSTYKEINTAIWKELEEGLITQAKLKTERFRRLIEKLNLNFNENDFSDAYMKHLAAGSFLFDGATELIEDLSSKYILSIVTNGLTSVQEGRLKKSVIAKYFKDIVISESIGIAKPHPDIFGHAINNLGTFNKDEILMIGDNLNSDIKGGINYNIDTCWYNPNKLENKTDLKPTYEVCDYTELRNLLLDK</sequence>
<gene>
    <name evidence="1" type="ORF">H6A19_08955</name>
</gene>
<dbReference type="NCBIfam" id="NF006976">
    <property type="entry name" value="PRK09449.1"/>
    <property type="match status" value="1"/>
</dbReference>
<dbReference type="InterPro" id="IPR036412">
    <property type="entry name" value="HAD-like_sf"/>
</dbReference>
<dbReference type="PANTHER" id="PTHR47478">
    <property type="match status" value="1"/>
</dbReference>
<dbReference type="RefSeq" id="WP_133013963.1">
    <property type="nucleotide sequence ID" value="NZ_JACJLL010000047.1"/>
</dbReference>
<dbReference type="InterPro" id="IPR006439">
    <property type="entry name" value="HAD-SF_hydro_IA"/>
</dbReference>
<comment type="caution">
    <text evidence="1">The sequence shown here is derived from an EMBL/GenBank/DDBJ whole genome shotgun (WGS) entry which is preliminary data.</text>
</comment>
<dbReference type="InterPro" id="IPR052550">
    <property type="entry name" value="Pyrimidine_5'-ntase_YjjG"/>
</dbReference>
<dbReference type="NCBIfam" id="TIGR02254">
    <property type="entry name" value="YjjG_YfnB"/>
    <property type="match status" value="1"/>
</dbReference>
<evidence type="ECO:0000313" key="1">
    <source>
        <dbReference type="EMBL" id="MBM6819463.1"/>
    </source>
</evidence>
<dbReference type="EMBL" id="JACJLL010000047">
    <property type="protein sequence ID" value="MBM6819463.1"/>
    <property type="molecule type" value="Genomic_DNA"/>
</dbReference>
<dbReference type="SUPFAM" id="SSF56784">
    <property type="entry name" value="HAD-like"/>
    <property type="match status" value="1"/>
</dbReference>
<dbReference type="SFLD" id="SFLDG01129">
    <property type="entry name" value="C1.5:_HAD__Beta-PGM__Phosphata"/>
    <property type="match status" value="1"/>
</dbReference>
<dbReference type="NCBIfam" id="TIGR01549">
    <property type="entry name" value="HAD-SF-IA-v1"/>
    <property type="match status" value="1"/>
</dbReference>
<keyword evidence="2" id="KW-1185">Reference proteome</keyword>
<dbReference type="SFLD" id="SFLDS00003">
    <property type="entry name" value="Haloacid_Dehalogenase"/>
    <property type="match status" value="1"/>
</dbReference>
<dbReference type="PANTHER" id="PTHR47478:SF1">
    <property type="entry name" value="PYRIMIDINE 5'-NUCLEOTIDASE YJJG"/>
    <property type="match status" value="1"/>
</dbReference>
<reference evidence="1 2" key="1">
    <citation type="journal article" date="2021" name="Sci. Rep.">
        <title>The distribution of antibiotic resistance genes in chicken gut microbiota commensals.</title>
        <authorList>
            <person name="Juricova H."/>
            <person name="Matiasovicova J."/>
            <person name="Kubasova T."/>
            <person name="Cejkova D."/>
            <person name="Rychlik I."/>
        </authorList>
    </citation>
    <scope>NUCLEOTIDE SEQUENCE [LARGE SCALE GENOMIC DNA]</scope>
    <source>
        <strain evidence="1 2">An435</strain>
    </source>
</reference>
<dbReference type="InterPro" id="IPR023198">
    <property type="entry name" value="PGP-like_dom2"/>
</dbReference>
<evidence type="ECO:0000313" key="2">
    <source>
        <dbReference type="Proteomes" id="UP000767334"/>
    </source>
</evidence>
<dbReference type="SFLD" id="SFLDG01135">
    <property type="entry name" value="C1.5.6:_HAD__Beta-PGM__Phospha"/>
    <property type="match status" value="1"/>
</dbReference>
<dbReference type="Gene3D" id="3.40.50.1000">
    <property type="entry name" value="HAD superfamily/HAD-like"/>
    <property type="match status" value="1"/>
</dbReference>
<proteinExistence type="predicted"/>
<dbReference type="Proteomes" id="UP000767334">
    <property type="component" value="Unassembled WGS sequence"/>
</dbReference>
<dbReference type="InterPro" id="IPR011951">
    <property type="entry name" value="HAD-SF_hydro_IA_YjjG/PynA"/>
</dbReference>
<dbReference type="Gene3D" id="1.10.150.240">
    <property type="entry name" value="Putative phosphatase, domain 2"/>
    <property type="match status" value="1"/>
</dbReference>
<name>A0ABS2FFX7_9CLOT</name>
<organism evidence="1 2">
    <name type="scientific">Clostridium saudiense</name>
    <dbReference type="NCBI Taxonomy" id="1414720"/>
    <lineage>
        <taxon>Bacteria</taxon>
        <taxon>Bacillati</taxon>
        <taxon>Bacillota</taxon>
        <taxon>Clostridia</taxon>
        <taxon>Eubacteriales</taxon>
        <taxon>Clostridiaceae</taxon>
        <taxon>Clostridium</taxon>
    </lineage>
</organism>